<dbReference type="GO" id="GO:0003723">
    <property type="term" value="F:RNA binding"/>
    <property type="evidence" value="ECO:0007669"/>
    <property type="project" value="UniProtKB-KW"/>
</dbReference>
<evidence type="ECO:0000313" key="3">
    <source>
        <dbReference type="Proteomes" id="UP000613743"/>
    </source>
</evidence>
<evidence type="ECO:0000256" key="1">
    <source>
        <dbReference type="PROSITE-ProRule" id="PRU00182"/>
    </source>
</evidence>
<reference evidence="2" key="1">
    <citation type="journal article" date="2014" name="Int. J. Syst. Evol. Microbiol.">
        <title>Complete genome sequence of Corynebacterium casei LMG S-19264T (=DSM 44701T), isolated from a smear-ripened cheese.</title>
        <authorList>
            <consortium name="US DOE Joint Genome Institute (JGI-PGF)"/>
            <person name="Walter F."/>
            <person name="Albersmeier A."/>
            <person name="Kalinowski J."/>
            <person name="Ruckert C."/>
        </authorList>
    </citation>
    <scope>NUCLEOTIDE SEQUENCE</scope>
    <source>
        <strain evidence="2">JCM 30804</strain>
    </source>
</reference>
<dbReference type="AlphaFoldDB" id="A0A917JKY9"/>
<reference evidence="2" key="2">
    <citation type="submission" date="2020-09" db="EMBL/GenBank/DDBJ databases">
        <authorList>
            <person name="Sun Q."/>
            <person name="Ohkuma M."/>
        </authorList>
    </citation>
    <scope>NUCLEOTIDE SEQUENCE</scope>
    <source>
        <strain evidence="2">JCM 30804</strain>
    </source>
</reference>
<keyword evidence="1" id="KW-0694">RNA-binding</keyword>
<dbReference type="SUPFAM" id="SSF55174">
    <property type="entry name" value="Alpha-L RNA-binding motif"/>
    <property type="match status" value="1"/>
</dbReference>
<dbReference type="Gene3D" id="3.10.290.10">
    <property type="entry name" value="RNA-binding S4 domain"/>
    <property type="match status" value="1"/>
</dbReference>
<dbReference type="PROSITE" id="PS50889">
    <property type="entry name" value="S4"/>
    <property type="match status" value="1"/>
</dbReference>
<evidence type="ECO:0000313" key="2">
    <source>
        <dbReference type="EMBL" id="GGI75535.1"/>
    </source>
</evidence>
<dbReference type="Pfam" id="PF13275">
    <property type="entry name" value="S4_2"/>
    <property type="match status" value="1"/>
</dbReference>
<dbReference type="Proteomes" id="UP000613743">
    <property type="component" value="Unassembled WGS sequence"/>
</dbReference>
<accession>A0A917JKY9</accession>
<organism evidence="2 3">
    <name type="scientific">Shewanella gelidii</name>
    <dbReference type="NCBI Taxonomy" id="1642821"/>
    <lineage>
        <taxon>Bacteria</taxon>
        <taxon>Pseudomonadati</taxon>
        <taxon>Pseudomonadota</taxon>
        <taxon>Gammaproteobacteria</taxon>
        <taxon>Alteromonadales</taxon>
        <taxon>Shewanellaceae</taxon>
        <taxon>Shewanella</taxon>
    </lineage>
</organism>
<keyword evidence="3" id="KW-1185">Reference proteome</keyword>
<dbReference type="CDD" id="cd00165">
    <property type="entry name" value="S4"/>
    <property type="match status" value="1"/>
</dbReference>
<comment type="caution">
    <text evidence="2">The sequence shown here is derived from an EMBL/GenBank/DDBJ whole genome shotgun (WGS) entry which is preliminary data.</text>
</comment>
<dbReference type="InterPro" id="IPR036986">
    <property type="entry name" value="S4_RNA-bd_sf"/>
</dbReference>
<protein>
    <submittedName>
        <fullName evidence="2">S4 RNA-binding domain protein</fullName>
    </submittedName>
</protein>
<proteinExistence type="predicted"/>
<dbReference type="RefSeq" id="WP_188918725.1">
    <property type="nucleotide sequence ID" value="NZ_BMPZ01000002.1"/>
</dbReference>
<dbReference type="EMBL" id="BMPZ01000002">
    <property type="protein sequence ID" value="GGI75535.1"/>
    <property type="molecule type" value="Genomic_DNA"/>
</dbReference>
<sequence length="77" mass="8168">MTKQESTLSLNAGDEYIELYKVLKVQGMISAGGEAKHVIAEGMVSVNGEVETRKRKKIAAGDTVEFNGESVLVVAAA</sequence>
<gene>
    <name evidence="2" type="ORF">GCM10009332_11210</name>
</gene>
<name>A0A917JKY9_9GAMM</name>